<gene>
    <name evidence="11" type="ORF">B4122_3614</name>
    <name evidence="10" type="ORF">B4122_3880</name>
</gene>
<evidence type="ECO:0000256" key="7">
    <source>
        <dbReference type="ARBA" id="ARBA00023136"/>
    </source>
</evidence>
<evidence type="ECO:0000256" key="3">
    <source>
        <dbReference type="ARBA" id="ARBA00022475"/>
    </source>
</evidence>
<dbReference type="Pfam" id="PF00528">
    <property type="entry name" value="BPD_transp_1"/>
    <property type="match status" value="1"/>
</dbReference>
<evidence type="ECO:0000256" key="2">
    <source>
        <dbReference type="ARBA" id="ARBA00022448"/>
    </source>
</evidence>
<dbReference type="GO" id="GO:0022857">
    <property type="term" value="F:transmembrane transporter activity"/>
    <property type="evidence" value="ECO:0007669"/>
    <property type="project" value="InterPro"/>
</dbReference>
<organism evidence="10 12">
    <name type="scientific">Bacillus subtilis</name>
    <dbReference type="NCBI Taxonomy" id="1423"/>
    <lineage>
        <taxon>Bacteria</taxon>
        <taxon>Bacillati</taxon>
        <taxon>Bacillota</taxon>
        <taxon>Bacilli</taxon>
        <taxon>Bacillales</taxon>
        <taxon>Bacillaceae</taxon>
        <taxon>Bacillus</taxon>
    </lineage>
</organism>
<dbReference type="GO" id="GO:0043190">
    <property type="term" value="C:ATP-binding cassette (ABC) transporter complex"/>
    <property type="evidence" value="ECO:0007669"/>
    <property type="project" value="InterPro"/>
</dbReference>
<keyword evidence="5" id="KW-0029">Amino-acid transport</keyword>
<dbReference type="InterPro" id="IPR043429">
    <property type="entry name" value="ArtM/GltK/GlnP/TcyL/YhdX-like"/>
</dbReference>
<evidence type="ECO:0000256" key="5">
    <source>
        <dbReference type="ARBA" id="ARBA00022970"/>
    </source>
</evidence>
<protein>
    <submittedName>
        <fullName evidence="10">L-Cystine ABC transporter permease protein TcyL</fullName>
    </submittedName>
</protein>
<comment type="caution">
    <text evidence="10">The sequence shown here is derived from an EMBL/GenBank/DDBJ whole genome shotgun (WGS) entry which is preliminary data.</text>
</comment>
<dbReference type="PANTHER" id="PTHR30614">
    <property type="entry name" value="MEMBRANE COMPONENT OF AMINO ACID ABC TRANSPORTER"/>
    <property type="match status" value="1"/>
</dbReference>
<evidence type="ECO:0000313" key="10">
    <source>
        <dbReference type="EMBL" id="KZD89494.1"/>
    </source>
</evidence>
<sequence>MKREGAVMEKAFDMNMIGDFVPTLTAYLPVTLYILTLSLLFGFVLGLFLALPRIYNIPIVNQLAKVYISFFRGTPIMVQLFIVFYGIPALTGLIGIDTSKMDPFYAAVATYALSNAAAAAEIIRAGVGSVDKGQTEAAYSIGLSGSQAFRRIVLPQALVQAFPNMGNMVISSLKDTSLAFSIGVMDMSGRGQTLITSSNHSLEVYIALSIVYYAVAVLFEWFFRVAEKRIKKNQTRIVTVFDMNIH</sequence>
<comment type="subcellular location">
    <subcellularLocation>
        <location evidence="1 8">Cell membrane</location>
        <topology evidence="1 8">Multi-pass membrane protein</topology>
    </subcellularLocation>
</comment>
<feature type="transmembrane region" description="Helical" evidence="8">
    <location>
        <begin position="204"/>
        <end position="223"/>
    </location>
</feature>
<dbReference type="InterPro" id="IPR010065">
    <property type="entry name" value="AA_ABC_transptr_permease_3TM"/>
</dbReference>
<keyword evidence="3" id="KW-1003">Cell membrane</keyword>
<name>A0AAP1E754_BACIU</name>
<dbReference type="PANTHER" id="PTHR30614:SF45">
    <property type="entry name" value="L-CYSTINE TRANSPORT SYSTEM PERMEASE PROTEIN TCYL"/>
    <property type="match status" value="1"/>
</dbReference>
<dbReference type="GO" id="GO:0006865">
    <property type="term" value="P:amino acid transport"/>
    <property type="evidence" value="ECO:0007669"/>
    <property type="project" value="UniProtKB-KW"/>
</dbReference>
<dbReference type="CDD" id="cd06261">
    <property type="entry name" value="TM_PBP2"/>
    <property type="match status" value="1"/>
</dbReference>
<dbReference type="InterPro" id="IPR000515">
    <property type="entry name" value="MetI-like"/>
</dbReference>
<comment type="similarity">
    <text evidence="8">Belongs to the binding-protein-dependent transport system permease family.</text>
</comment>
<accession>A0AAP1E754</accession>
<keyword evidence="7 8" id="KW-0472">Membrane</keyword>
<dbReference type="AlphaFoldDB" id="A0AAP1E754"/>
<dbReference type="EMBL" id="LJZV01000021">
    <property type="protein sequence ID" value="KZD89874.1"/>
    <property type="molecule type" value="Genomic_DNA"/>
</dbReference>
<evidence type="ECO:0000256" key="6">
    <source>
        <dbReference type="ARBA" id="ARBA00022989"/>
    </source>
</evidence>
<evidence type="ECO:0000256" key="8">
    <source>
        <dbReference type="RuleBase" id="RU363032"/>
    </source>
</evidence>
<dbReference type="NCBIfam" id="TIGR01726">
    <property type="entry name" value="HEQRo_perm_3TM"/>
    <property type="match status" value="1"/>
</dbReference>
<dbReference type="PROSITE" id="PS50928">
    <property type="entry name" value="ABC_TM1"/>
    <property type="match status" value="1"/>
</dbReference>
<evidence type="ECO:0000256" key="1">
    <source>
        <dbReference type="ARBA" id="ARBA00004651"/>
    </source>
</evidence>
<evidence type="ECO:0000256" key="4">
    <source>
        <dbReference type="ARBA" id="ARBA00022692"/>
    </source>
</evidence>
<feature type="transmembrane region" description="Helical" evidence="8">
    <location>
        <begin position="76"/>
        <end position="96"/>
    </location>
</feature>
<dbReference type="Gene3D" id="1.10.3720.10">
    <property type="entry name" value="MetI-like"/>
    <property type="match status" value="1"/>
</dbReference>
<proteinExistence type="inferred from homology"/>
<keyword evidence="2 8" id="KW-0813">Transport</keyword>
<reference evidence="10 12" key="1">
    <citation type="submission" date="2015-09" db="EMBL/GenBank/DDBJ databases">
        <title>Spore heat resistance.</title>
        <authorList>
            <person name="Boekhorst J."/>
            <person name="Berendsen E.M."/>
            <person name="Wells-Bennik M.H."/>
            <person name="Kuipers O.P."/>
        </authorList>
    </citation>
    <scope>NUCLEOTIDE SEQUENCE [LARGE SCALE GENOMIC DNA]</scope>
    <source>
        <strain evidence="10 12">B4122</strain>
    </source>
</reference>
<evidence type="ECO:0000313" key="12">
    <source>
        <dbReference type="Proteomes" id="UP000076442"/>
    </source>
</evidence>
<dbReference type="Proteomes" id="UP000076442">
    <property type="component" value="Unassembled WGS sequence"/>
</dbReference>
<evidence type="ECO:0000313" key="11">
    <source>
        <dbReference type="EMBL" id="KZD89874.1"/>
    </source>
</evidence>
<dbReference type="SUPFAM" id="SSF161098">
    <property type="entry name" value="MetI-like"/>
    <property type="match status" value="1"/>
</dbReference>
<dbReference type="FunFam" id="1.10.3720.10:FF:000006">
    <property type="entry name" value="Glutamate/aspartate ABC transporter, permease protein GltK"/>
    <property type="match status" value="1"/>
</dbReference>
<dbReference type="InterPro" id="IPR035906">
    <property type="entry name" value="MetI-like_sf"/>
</dbReference>
<keyword evidence="6 8" id="KW-1133">Transmembrane helix</keyword>
<dbReference type="EMBL" id="LJZV01000024">
    <property type="protein sequence ID" value="KZD89494.1"/>
    <property type="molecule type" value="Genomic_DNA"/>
</dbReference>
<feature type="domain" description="ABC transmembrane type-1" evidence="9">
    <location>
        <begin position="28"/>
        <end position="223"/>
    </location>
</feature>
<keyword evidence="4 8" id="KW-0812">Transmembrane</keyword>
<feature type="transmembrane region" description="Helical" evidence="8">
    <location>
        <begin position="30"/>
        <end position="55"/>
    </location>
</feature>
<evidence type="ECO:0000259" key="9">
    <source>
        <dbReference type="PROSITE" id="PS50928"/>
    </source>
</evidence>